<reference evidence="6" key="1">
    <citation type="journal article" date="2019" name="Plant J.">
        <title>Chlorella vulgaris genome assembly and annotation reveals the molecular basis for metabolic acclimation to high light conditions.</title>
        <authorList>
            <person name="Cecchin M."/>
            <person name="Marcolungo L."/>
            <person name="Rossato M."/>
            <person name="Girolomoni L."/>
            <person name="Cosentino E."/>
            <person name="Cuine S."/>
            <person name="Li-Beisson Y."/>
            <person name="Delledonne M."/>
            <person name="Ballottari M."/>
        </authorList>
    </citation>
    <scope>NUCLEOTIDE SEQUENCE</scope>
    <source>
        <strain evidence="6">211/11P</strain>
    </source>
</reference>
<feature type="domain" description="SBP-type" evidence="5">
    <location>
        <begin position="47"/>
        <end position="124"/>
    </location>
</feature>
<reference evidence="6" key="2">
    <citation type="submission" date="2020-11" db="EMBL/GenBank/DDBJ databases">
        <authorList>
            <person name="Cecchin M."/>
            <person name="Marcolungo L."/>
            <person name="Rossato M."/>
            <person name="Girolomoni L."/>
            <person name="Cosentino E."/>
            <person name="Cuine S."/>
            <person name="Li-Beisson Y."/>
            <person name="Delledonne M."/>
            <person name="Ballottari M."/>
        </authorList>
    </citation>
    <scope>NUCLEOTIDE SEQUENCE</scope>
    <source>
        <strain evidence="6">211/11P</strain>
        <tissue evidence="6">Whole cell</tissue>
    </source>
</reference>
<evidence type="ECO:0000259" key="5">
    <source>
        <dbReference type="PROSITE" id="PS51141"/>
    </source>
</evidence>
<evidence type="ECO:0000313" key="6">
    <source>
        <dbReference type="EMBL" id="KAI3430664.1"/>
    </source>
</evidence>
<organism evidence="6 7">
    <name type="scientific">Chlorella vulgaris</name>
    <name type="common">Green alga</name>
    <dbReference type="NCBI Taxonomy" id="3077"/>
    <lineage>
        <taxon>Eukaryota</taxon>
        <taxon>Viridiplantae</taxon>
        <taxon>Chlorophyta</taxon>
        <taxon>core chlorophytes</taxon>
        <taxon>Trebouxiophyceae</taxon>
        <taxon>Chlorellales</taxon>
        <taxon>Chlorellaceae</taxon>
        <taxon>Chlorella clade</taxon>
        <taxon>Chlorella</taxon>
    </lineage>
</organism>
<dbReference type="GO" id="GO:0005634">
    <property type="term" value="C:nucleus"/>
    <property type="evidence" value="ECO:0007669"/>
    <property type="project" value="InterPro"/>
</dbReference>
<dbReference type="PROSITE" id="PS51141">
    <property type="entry name" value="ZF_SBP"/>
    <property type="match status" value="1"/>
</dbReference>
<dbReference type="AlphaFoldDB" id="A0A9D4YXG8"/>
<feature type="compositionally biased region" description="Basic and acidic residues" evidence="4">
    <location>
        <begin position="178"/>
        <end position="187"/>
    </location>
</feature>
<dbReference type="Proteomes" id="UP001055712">
    <property type="component" value="Unassembled WGS sequence"/>
</dbReference>
<dbReference type="InterPro" id="IPR036893">
    <property type="entry name" value="SBP_sf"/>
</dbReference>
<feature type="compositionally biased region" description="Low complexity" evidence="4">
    <location>
        <begin position="393"/>
        <end position="413"/>
    </location>
</feature>
<proteinExistence type="predicted"/>
<comment type="caution">
    <text evidence="6">The sequence shown here is derived from an EMBL/GenBank/DDBJ whole genome shotgun (WGS) entry which is preliminary data.</text>
</comment>
<evidence type="ECO:0000256" key="2">
    <source>
        <dbReference type="ARBA" id="ARBA00022771"/>
    </source>
</evidence>
<feature type="compositionally biased region" description="Basic residues" evidence="4">
    <location>
        <begin position="29"/>
        <end position="42"/>
    </location>
</feature>
<dbReference type="EMBL" id="SIDB01000007">
    <property type="protein sequence ID" value="KAI3430664.1"/>
    <property type="molecule type" value="Genomic_DNA"/>
</dbReference>
<keyword evidence="3" id="KW-0862">Zinc</keyword>
<protein>
    <recommendedName>
        <fullName evidence="5">SBP-type domain-containing protein</fullName>
    </recommendedName>
</protein>
<feature type="compositionally biased region" description="Low complexity" evidence="4">
    <location>
        <begin position="18"/>
        <end position="27"/>
    </location>
</feature>
<feature type="compositionally biased region" description="Acidic residues" evidence="4">
    <location>
        <begin position="148"/>
        <end position="171"/>
    </location>
</feature>
<accession>A0A9D4YXG8</accession>
<feature type="region of interest" description="Disordered" evidence="4">
    <location>
        <begin position="142"/>
        <end position="202"/>
    </location>
</feature>
<evidence type="ECO:0000256" key="3">
    <source>
        <dbReference type="ARBA" id="ARBA00022833"/>
    </source>
</evidence>
<dbReference type="GO" id="GO:0008270">
    <property type="term" value="F:zinc ion binding"/>
    <property type="evidence" value="ECO:0007669"/>
    <property type="project" value="UniProtKB-KW"/>
</dbReference>
<dbReference type="PANTHER" id="PTHR31251:SF169">
    <property type="entry name" value="SQUAMOSA PROMOTER-BINDING-LIKE PROTEIN 8"/>
    <property type="match status" value="1"/>
</dbReference>
<sequence length="586" mass="60300">MTTKRDASGAMRTGLSGRAGVQDAAGRAGRGRKKQGKRRKPAKAASDVPCQVLGCTDVIPGSKLYYRRYRVCLTHSKQLEVEVDGAAQRFCQQHGCFHPLDEFRGTQRSCTAALARHRSRRAVHRQLSTTAADVEDACDGAAAPAVTAEEDSEEMETETEEEEDEEMETEVMAEVAAEDGKADKAEEGAIEQQKPAVDPGTSAAGLSVIAPARPYKAGALPAATCTAAVGPVTPRMRVTPSPGSHSSAGLSPAGSLVRLLSKQHSLQAGSRPMPDAAGVLSCGDMLDGESRHPSAAVSLGTNPSTPLLSAASEAQLLQSLAPRGGWGPAPAAEYTPASAAPSIDQLFLASMSSAACSASQETMPAHLPPAVPAQALPAGGLLASPPVPASASGAAAPLTWPQLPPLQQDSAVPADPPPAAQTCPAWRATVEVVQQRAVPVLPSRVLPDMPPSPFMGGPCRLSPLPLPPSPALPFHAALPVAGQQYPGIAASQLSELDLLQLASPGQQEPESTAAVLSPYQLTAAPSPFQLTAAPSPFQLAADGFDGALGASCLDSGSIFDDALFDAADLLPLCDEADLERLAKGLD</sequence>
<dbReference type="InterPro" id="IPR044817">
    <property type="entry name" value="SBP-like"/>
</dbReference>
<dbReference type="Pfam" id="PF03110">
    <property type="entry name" value="SBP"/>
    <property type="match status" value="1"/>
</dbReference>
<gene>
    <name evidence="6" type="ORF">D9Q98_005256</name>
</gene>
<dbReference type="Gene3D" id="4.10.1100.10">
    <property type="entry name" value="Transcription factor, SBP-box domain"/>
    <property type="match status" value="1"/>
</dbReference>
<feature type="region of interest" description="Disordered" evidence="4">
    <location>
        <begin position="393"/>
        <end position="421"/>
    </location>
</feature>
<dbReference type="PANTHER" id="PTHR31251">
    <property type="entry name" value="SQUAMOSA PROMOTER-BINDING-LIKE PROTEIN 4"/>
    <property type="match status" value="1"/>
</dbReference>
<keyword evidence="2" id="KW-0863">Zinc-finger</keyword>
<dbReference type="GO" id="GO:0003677">
    <property type="term" value="F:DNA binding"/>
    <property type="evidence" value="ECO:0007669"/>
    <property type="project" value="InterPro"/>
</dbReference>
<keyword evidence="1" id="KW-0479">Metal-binding</keyword>
<dbReference type="InterPro" id="IPR004333">
    <property type="entry name" value="SBP_dom"/>
</dbReference>
<name>A0A9D4YXG8_CHLVU</name>
<dbReference type="OrthoDB" id="514967at2759"/>
<keyword evidence="7" id="KW-1185">Reference proteome</keyword>
<evidence type="ECO:0000313" key="7">
    <source>
        <dbReference type="Proteomes" id="UP001055712"/>
    </source>
</evidence>
<feature type="region of interest" description="Disordered" evidence="4">
    <location>
        <begin position="1"/>
        <end position="43"/>
    </location>
</feature>
<evidence type="ECO:0000256" key="4">
    <source>
        <dbReference type="SAM" id="MobiDB-lite"/>
    </source>
</evidence>
<evidence type="ECO:0000256" key="1">
    <source>
        <dbReference type="ARBA" id="ARBA00022723"/>
    </source>
</evidence>
<dbReference type="SUPFAM" id="SSF103612">
    <property type="entry name" value="SBT domain"/>
    <property type="match status" value="1"/>
</dbReference>